<dbReference type="InterPro" id="IPR008266">
    <property type="entry name" value="Tyr_kinase_AS"/>
</dbReference>
<feature type="domain" description="Protein kinase" evidence="6">
    <location>
        <begin position="1"/>
        <end position="70"/>
    </location>
</feature>
<evidence type="ECO:0000256" key="5">
    <source>
        <dbReference type="ARBA" id="ARBA00022840"/>
    </source>
</evidence>
<evidence type="ECO:0000259" key="6">
    <source>
        <dbReference type="PROSITE" id="PS50011"/>
    </source>
</evidence>
<comment type="caution">
    <text evidence="7">The sequence shown here is derived from an EMBL/GenBank/DDBJ whole genome shotgun (WGS) entry which is preliminary data.</text>
</comment>
<evidence type="ECO:0000256" key="2">
    <source>
        <dbReference type="ARBA" id="ARBA00022679"/>
    </source>
</evidence>
<accession>A0A507DC56</accession>
<dbReference type="EMBL" id="QEAM01000040">
    <property type="protein sequence ID" value="TPX49076.1"/>
    <property type="molecule type" value="Genomic_DNA"/>
</dbReference>
<evidence type="ECO:0000256" key="4">
    <source>
        <dbReference type="ARBA" id="ARBA00022777"/>
    </source>
</evidence>
<dbReference type="Proteomes" id="UP000320475">
    <property type="component" value="Unassembled WGS sequence"/>
</dbReference>
<dbReference type="Gene3D" id="1.10.510.10">
    <property type="entry name" value="Transferase(Phosphotransferase) domain 1"/>
    <property type="match status" value="1"/>
</dbReference>
<sequence length="70" mass="7854">MDYVHSKRIVHRDLTPDNVLLDEKGHAHLTDFNIAVHFTPEKPLTAVAGSMAYMAPEILAKTGYFASVDW</sequence>
<keyword evidence="5" id="KW-0067">ATP-binding</keyword>
<dbReference type="OrthoDB" id="2093915at2759"/>
<evidence type="ECO:0000313" key="7">
    <source>
        <dbReference type="EMBL" id="TPX49076.1"/>
    </source>
</evidence>
<evidence type="ECO:0000256" key="3">
    <source>
        <dbReference type="ARBA" id="ARBA00022741"/>
    </source>
</evidence>
<dbReference type="PROSITE" id="PS50011">
    <property type="entry name" value="PROTEIN_KINASE_DOM"/>
    <property type="match status" value="1"/>
</dbReference>
<gene>
    <name evidence="7" type="ORF">SeLEV6574_g01692</name>
</gene>
<proteinExistence type="predicted"/>
<dbReference type="GO" id="GO:0005524">
    <property type="term" value="F:ATP binding"/>
    <property type="evidence" value="ECO:0007669"/>
    <property type="project" value="UniProtKB-KW"/>
</dbReference>
<dbReference type="GO" id="GO:0007186">
    <property type="term" value="P:G protein-coupled receptor signaling pathway"/>
    <property type="evidence" value="ECO:0007669"/>
    <property type="project" value="TreeGrafter"/>
</dbReference>
<keyword evidence="2" id="KW-0808">Transferase</keyword>
<dbReference type="PANTHER" id="PTHR24355:SF30">
    <property type="entry name" value="SERINE_THREONINE-PROTEIN KINASE 32B ISOFORM X1"/>
    <property type="match status" value="1"/>
</dbReference>
<reference evidence="7 8" key="1">
    <citation type="journal article" date="2019" name="Sci. Rep.">
        <title>Comparative genomics of chytrid fungi reveal insights into the obligate biotrophic and pathogenic lifestyle of Synchytrium endobioticum.</title>
        <authorList>
            <person name="van de Vossenberg B.T.L.H."/>
            <person name="Warris S."/>
            <person name="Nguyen H.D.T."/>
            <person name="van Gent-Pelzer M.P.E."/>
            <person name="Joly D.L."/>
            <person name="van de Geest H.C."/>
            <person name="Bonants P.J.M."/>
            <person name="Smith D.S."/>
            <person name="Levesque C.A."/>
            <person name="van der Lee T.A.J."/>
        </authorList>
    </citation>
    <scope>NUCLEOTIDE SEQUENCE [LARGE SCALE GENOMIC DNA]</scope>
    <source>
        <strain evidence="7 8">LEV6574</strain>
    </source>
</reference>
<keyword evidence="4" id="KW-0418">Kinase</keyword>
<name>A0A507DC56_9FUNG</name>
<dbReference type="PANTHER" id="PTHR24355">
    <property type="entry name" value="G PROTEIN-COUPLED RECEPTOR KINASE/RIBOSOMAL PROTEIN S6 KINASE"/>
    <property type="match status" value="1"/>
</dbReference>
<dbReference type="InterPro" id="IPR011009">
    <property type="entry name" value="Kinase-like_dom_sf"/>
</dbReference>
<organism evidence="7 8">
    <name type="scientific">Synchytrium endobioticum</name>
    <dbReference type="NCBI Taxonomy" id="286115"/>
    <lineage>
        <taxon>Eukaryota</taxon>
        <taxon>Fungi</taxon>
        <taxon>Fungi incertae sedis</taxon>
        <taxon>Chytridiomycota</taxon>
        <taxon>Chytridiomycota incertae sedis</taxon>
        <taxon>Chytridiomycetes</taxon>
        <taxon>Synchytriales</taxon>
        <taxon>Synchytriaceae</taxon>
        <taxon>Synchytrium</taxon>
    </lineage>
</organism>
<keyword evidence="3" id="KW-0547">Nucleotide-binding</keyword>
<protein>
    <recommendedName>
        <fullName evidence="6">Protein kinase domain-containing protein</fullName>
    </recommendedName>
</protein>
<dbReference type="PROSITE" id="PS00109">
    <property type="entry name" value="PROTEIN_KINASE_TYR"/>
    <property type="match status" value="1"/>
</dbReference>
<dbReference type="AlphaFoldDB" id="A0A507DC56"/>
<dbReference type="Pfam" id="PF00069">
    <property type="entry name" value="Pkinase"/>
    <property type="match status" value="1"/>
</dbReference>
<evidence type="ECO:0000256" key="1">
    <source>
        <dbReference type="ARBA" id="ARBA00022527"/>
    </source>
</evidence>
<dbReference type="GO" id="GO:0009966">
    <property type="term" value="P:regulation of signal transduction"/>
    <property type="evidence" value="ECO:0007669"/>
    <property type="project" value="TreeGrafter"/>
</dbReference>
<dbReference type="InterPro" id="IPR000719">
    <property type="entry name" value="Prot_kinase_dom"/>
</dbReference>
<dbReference type="GO" id="GO:0004703">
    <property type="term" value="F:G protein-coupled receptor kinase activity"/>
    <property type="evidence" value="ECO:0007669"/>
    <property type="project" value="TreeGrafter"/>
</dbReference>
<dbReference type="SUPFAM" id="SSF56112">
    <property type="entry name" value="Protein kinase-like (PK-like)"/>
    <property type="match status" value="1"/>
</dbReference>
<evidence type="ECO:0000313" key="8">
    <source>
        <dbReference type="Proteomes" id="UP000320475"/>
    </source>
</evidence>
<dbReference type="GO" id="GO:0001664">
    <property type="term" value="F:G protein-coupled receptor binding"/>
    <property type="evidence" value="ECO:0007669"/>
    <property type="project" value="TreeGrafter"/>
</dbReference>
<keyword evidence="1" id="KW-0723">Serine/threonine-protein kinase</keyword>